<dbReference type="OrthoDB" id="2162994at2759"/>
<dbReference type="PROSITE" id="PS50114">
    <property type="entry name" value="GATA_ZN_FINGER_2"/>
    <property type="match status" value="1"/>
</dbReference>
<feature type="compositionally biased region" description="Polar residues" evidence="7">
    <location>
        <begin position="802"/>
        <end position="814"/>
    </location>
</feature>
<feature type="compositionally biased region" description="Low complexity" evidence="7">
    <location>
        <begin position="305"/>
        <end position="319"/>
    </location>
</feature>
<evidence type="ECO:0000256" key="1">
    <source>
        <dbReference type="ARBA" id="ARBA00022723"/>
    </source>
</evidence>
<feature type="compositionally biased region" description="Polar residues" evidence="7">
    <location>
        <begin position="655"/>
        <end position="666"/>
    </location>
</feature>
<organism evidence="9 10">
    <name type="scientific">Cyclocybe aegerita</name>
    <name type="common">Black poplar mushroom</name>
    <name type="synonym">Agrocybe aegerita</name>
    <dbReference type="NCBI Taxonomy" id="1973307"/>
    <lineage>
        <taxon>Eukaryota</taxon>
        <taxon>Fungi</taxon>
        <taxon>Dikarya</taxon>
        <taxon>Basidiomycota</taxon>
        <taxon>Agaricomycotina</taxon>
        <taxon>Agaricomycetes</taxon>
        <taxon>Agaricomycetidae</taxon>
        <taxon>Agaricales</taxon>
        <taxon>Agaricineae</taxon>
        <taxon>Bolbitiaceae</taxon>
        <taxon>Cyclocybe</taxon>
    </lineage>
</organism>
<dbReference type="PROSITE" id="PS00344">
    <property type="entry name" value="GATA_ZN_FINGER_1"/>
    <property type="match status" value="1"/>
</dbReference>
<sequence>MASAHQHHRYALPPPNQNDFRLPSLKDLNFTYQSPTGQPDQQQQQQQDHQQQQRQHPAWSRAPPAQQQPPPAPHQQHTPPLSAGHDVATKVDYSKHENGGYAHPGIPLSAQATPVPVNIGAPRSEDIAPSPSQPKRSRNASANMGAPREVRASHPAYPPPHYASYPPSQPPQPPAQYHQIPSGMSAPSTQAPQPAPAPAPAPPPPPAHGQMQHHPIPVSAHPGYAPYQHQYMQPRQPVVHQHPAHQPQQNHSNPYPSPGPPPSAPPPQGPWGQTHPQPQHPPQPPPQQQHQQQQPPPQPQPPPQQHVQHYQQPPAQMPSNQPPPPHMIQQHHQQPPPPPPTPQQHPQQQPQQQPPPPQQQHPQHYQQQPQQQPLSFPSRTTAIVPTNLETRPTTYHEPERVPSARNDPMAEITNHCIILHSFASRYAQLQGTMPGVQPSAPELEEMSQRAVAVVRLLEELRRMQLPEGDRGAPVGAGAVPGGGDTMQQSPDDHRPPKRPWEDISQDEGGAGTQAGGVTEVNGFAEQYAPNGDASTVPQSTAEQDMEIIRTKRATSTAVAAGSAGQPKSKYRKRSRATPPGKCHSCNIRETPEWRRGPDGARTLCNACGLHYAKLMRKRDKANANGEAPHIDLETLRASARAADIAEKASRAKQGSRANGTSNTQAQGGDGDSSMADGVKPAPTGQQHSFQLVNMMAPMPQEQQAVGGSASVGVMDVGIGGAVNGSMANRGGGQQQSQPQQQQQQPPPPQQPQQQPQQQSQPPPQQQQQPQHQPMHSHPPPVTALAPPPPWSRGYTQPEHMQHQSFMRGSATQPR</sequence>
<feature type="region of interest" description="Disordered" evidence="7">
    <location>
        <begin position="552"/>
        <end position="583"/>
    </location>
</feature>
<feature type="compositionally biased region" description="Low complexity" evidence="7">
    <location>
        <begin position="751"/>
        <end position="775"/>
    </location>
</feature>
<feature type="compositionally biased region" description="Low complexity" evidence="7">
    <location>
        <begin position="38"/>
        <end position="65"/>
    </location>
</feature>
<dbReference type="EMBL" id="CACVBS010000057">
    <property type="protein sequence ID" value="CAA7267053.1"/>
    <property type="molecule type" value="Genomic_DNA"/>
</dbReference>
<keyword evidence="2 6" id="KW-0863">Zinc-finger</keyword>
<feature type="region of interest" description="Disordered" evidence="7">
    <location>
        <begin position="1"/>
        <end position="407"/>
    </location>
</feature>
<dbReference type="InterPro" id="IPR013088">
    <property type="entry name" value="Znf_NHR/GATA"/>
</dbReference>
<gene>
    <name evidence="9" type="ORF">AAE3_LOCUS9143</name>
</gene>
<dbReference type="Pfam" id="PF00320">
    <property type="entry name" value="GATA"/>
    <property type="match status" value="1"/>
</dbReference>
<evidence type="ECO:0000313" key="10">
    <source>
        <dbReference type="Proteomes" id="UP000467700"/>
    </source>
</evidence>
<feature type="compositionally biased region" description="Basic residues" evidence="7">
    <location>
        <begin position="1"/>
        <end position="10"/>
    </location>
</feature>
<keyword evidence="3" id="KW-0862">Zinc</keyword>
<evidence type="ECO:0000256" key="7">
    <source>
        <dbReference type="SAM" id="MobiDB-lite"/>
    </source>
</evidence>
<dbReference type="GO" id="GO:0006355">
    <property type="term" value="P:regulation of DNA-templated transcription"/>
    <property type="evidence" value="ECO:0007669"/>
    <property type="project" value="InterPro"/>
</dbReference>
<keyword evidence="10" id="KW-1185">Reference proteome</keyword>
<name>A0A8S0XNL9_CYCAE</name>
<feature type="compositionally biased region" description="Low complexity" evidence="7">
    <location>
        <begin position="360"/>
        <end position="373"/>
    </location>
</feature>
<feature type="compositionally biased region" description="Low complexity" evidence="7">
    <location>
        <begin position="233"/>
        <end position="254"/>
    </location>
</feature>
<evidence type="ECO:0000256" key="6">
    <source>
        <dbReference type="PROSITE-ProRule" id="PRU00094"/>
    </source>
</evidence>
<dbReference type="AlphaFoldDB" id="A0A8S0XNL9"/>
<feature type="compositionally biased region" description="Pro residues" evidence="7">
    <location>
        <begin position="294"/>
        <end position="304"/>
    </location>
</feature>
<feature type="compositionally biased region" description="Polar residues" evidence="7">
    <location>
        <begin position="374"/>
        <end position="393"/>
    </location>
</feature>
<dbReference type="GO" id="GO:0008270">
    <property type="term" value="F:zinc ion binding"/>
    <property type="evidence" value="ECO:0007669"/>
    <property type="project" value="UniProtKB-KW"/>
</dbReference>
<feature type="region of interest" description="Disordered" evidence="7">
    <location>
        <begin position="466"/>
        <end position="516"/>
    </location>
</feature>
<keyword evidence="1" id="KW-0479">Metal-binding</keyword>
<proteinExistence type="predicted"/>
<protein>
    <recommendedName>
        <fullName evidence="8">GATA-type domain-containing protein</fullName>
    </recommendedName>
</protein>
<dbReference type="GO" id="GO:0043565">
    <property type="term" value="F:sequence-specific DNA binding"/>
    <property type="evidence" value="ECO:0007669"/>
    <property type="project" value="InterPro"/>
</dbReference>
<evidence type="ECO:0000313" key="9">
    <source>
        <dbReference type="EMBL" id="CAA7267053.1"/>
    </source>
</evidence>
<reference evidence="9 10" key="1">
    <citation type="submission" date="2020-01" db="EMBL/GenBank/DDBJ databases">
        <authorList>
            <person name="Gupta K D."/>
        </authorList>
    </citation>
    <scope>NUCLEOTIDE SEQUENCE [LARGE SCALE GENOMIC DNA]</scope>
</reference>
<dbReference type="CDD" id="cd00202">
    <property type="entry name" value="ZnF_GATA"/>
    <property type="match status" value="1"/>
</dbReference>
<feature type="compositionally biased region" description="Pro residues" evidence="7">
    <location>
        <begin position="156"/>
        <end position="174"/>
    </location>
</feature>
<evidence type="ECO:0000256" key="2">
    <source>
        <dbReference type="ARBA" id="ARBA00022771"/>
    </source>
</evidence>
<dbReference type="PANTHER" id="PTHR47172">
    <property type="entry name" value="OS01G0976800 PROTEIN"/>
    <property type="match status" value="1"/>
</dbReference>
<dbReference type="InterPro" id="IPR000679">
    <property type="entry name" value="Znf_GATA"/>
</dbReference>
<feature type="compositionally biased region" description="Pro residues" evidence="7">
    <location>
        <begin position="278"/>
        <end position="287"/>
    </location>
</feature>
<dbReference type="Gene3D" id="3.30.50.10">
    <property type="entry name" value="Erythroid Transcription Factor GATA-1, subunit A"/>
    <property type="match status" value="1"/>
</dbReference>
<feature type="compositionally biased region" description="Basic and acidic residues" evidence="7">
    <location>
        <begin position="490"/>
        <end position="501"/>
    </location>
</feature>
<comment type="caution">
    <text evidence="9">The sequence shown here is derived from an EMBL/GenBank/DDBJ whole genome shotgun (WGS) entry which is preliminary data.</text>
</comment>
<feature type="compositionally biased region" description="Low complexity" evidence="7">
    <location>
        <begin position="553"/>
        <end position="564"/>
    </location>
</feature>
<feature type="compositionally biased region" description="Pro residues" evidence="7">
    <location>
        <begin position="255"/>
        <end position="269"/>
    </location>
</feature>
<feature type="compositionally biased region" description="Low complexity" evidence="7">
    <location>
        <begin position="734"/>
        <end position="743"/>
    </location>
</feature>
<feature type="domain" description="GATA-type" evidence="8">
    <location>
        <begin position="576"/>
        <end position="611"/>
    </location>
</feature>
<dbReference type="Proteomes" id="UP000467700">
    <property type="component" value="Unassembled WGS sequence"/>
</dbReference>
<feature type="compositionally biased region" description="Pro residues" evidence="7">
    <location>
        <begin position="776"/>
        <end position="790"/>
    </location>
</feature>
<keyword evidence="4" id="KW-0805">Transcription regulation</keyword>
<feature type="region of interest" description="Disordered" evidence="7">
    <location>
        <begin position="643"/>
        <end position="684"/>
    </location>
</feature>
<accession>A0A8S0XNL9</accession>
<evidence type="ECO:0000256" key="3">
    <source>
        <dbReference type="ARBA" id="ARBA00022833"/>
    </source>
</evidence>
<evidence type="ECO:0000259" key="8">
    <source>
        <dbReference type="PROSITE" id="PS50114"/>
    </source>
</evidence>
<dbReference type="SUPFAM" id="SSF57716">
    <property type="entry name" value="Glucocorticoid receptor-like (DNA-binding domain)"/>
    <property type="match status" value="1"/>
</dbReference>
<feature type="compositionally biased region" description="Pro residues" evidence="7">
    <location>
        <begin position="334"/>
        <end position="343"/>
    </location>
</feature>
<feature type="compositionally biased region" description="Pro residues" evidence="7">
    <location>
        <begin position="193"/>
        <end position="207"/>
    </location>
</feature>
<feature type="compositionally biased region" description="Basic and acidic residues" evidence="7">
    <location>
        <begin position="87"/>
        <end position="98"/>
    </location>
</feature>
<evidence type="ECO:0000256" key="5">
    <source>
        <dbReference type="ARBA" id="ARBA00023163"/>
    </source>
</evidence>
<dbReference type="PANTHER" id="PTHR47172:SF24">
    <property type="entry name" value="GATA ZINC FINGER DOMAIN-CONTAINING PROTEIN 14-RELATED"/>
    <property type="match status" value="1"/>
</dbReference>
<keyword evidence="5" id="KW-0804">Transcription</keyword>
<evidence type="ECO:0000256" key="4">
    <source>
        <dbReference type="ARBA" id="ARBA00023015"/>
    </source>
</evidence>
<feature type="region of interest" description="Disordered" evidence="7">
    <location>
        <begin position="722"/>
        <end position="814"/>
    </location>
</feature>
<dbReference type="SMART" id="SM00401">
    <property type="entry name" value="ZnF_GATA"/>
    <property type="match status" value="1"/>
</dbReference>